<sequence>KSGHSSSVPLIHSSSETRRPILQWLSLVAGVVKLNVDVVVSAEGVGYGIGLVVVARYVTKECGFSASLFTQGSISNEVAEAFAILIFEWVEAG</sequence>
<dbReference type="AlphaFoldDB" id="A0A9I9D5H2"/>
<name>A0A9I9D5H2_CUCME</name>
<reference evidence="1" key="1">
    <citation type="submission" date="2023-03" db="UniProtKB">
        <authorList>
            <consortium name="EnsemblPlants"/>
        </authorList>
    </citation>
    <scope>IDENTIFICATION</scope>
</reference>
<protein>
    <submittedName>
        <fullName evidence="1">Uncharacterized protein</fullName>
    </submittedName>
</protein>
<organism evidence="1">
    <name type="scientific">Cucumis melo</name>
    <name type="common">Muskmelon</name>
    <dbReference type="NCBI Taxonomy" id="3656"/>
    <lineage>
        <taxon>Eukaryota</taxon>
        <taxon>Viridiplantae</taxon>
        <taxon>Streptophyta</taxon>
        <taxon>Embryophyta</taxon>
        <taxon>Tracheophyta</taxon>
        <taxon>Spermatophyta</taxon>
        <taxon>Magnoliopsida</taxon>
        <taxon>eudicotyledons</taxon>
        <taxon>Gunneridae</taxon>
        <taxon>Pentapetalae</taxon>
        <taxon>rosids</taxon>
        <taxon>fabids</taxon>
        <taxon>Cucurbitales</taxon>
        <taxon>Cucurbitaceae</taxon>
        <taxon>Benincaseae</taxon>
        <taxon>Cucumis</taxon>
    </lineage>
</organism>
<evidence type="ECO:0000313" key="1">
    <source>
        <dbReference type="EnsemblPlants" id="MELO3C013099.2.1"/>
    </source>
</evidence>
<accession>A0A9I9D5H2</accession>
<dbReference type="EnsemblPlants" id="MELO3C013099.2.1">
    <property type="protein sequence ID" value="MELO3C013099.2.1"/>
    <property type="gene ID" value="MELO3C013099.2"/>
</dbReference>
<proteinExistence type="predicted"/>
<dbReference type="Gramene" id="MELO3C013099.2.1">
    <property type="protein sequence ID" value="MELO3C013099.2.1"/>
    <property type="gene ID" value="MELO3C013099.2"/>
</dbReference>